<comment type="caution">
    <text evidence="2">The sequence shown here is derived from an EMBL/GenBank/DDBJ whole genome shotgun (WGS) entry which is preliminary data.</text>
</comment>
<keyword evidence="3" id="KW-1185">Reference proteome</keyword>
<evidence type="ECO:0000256" key="1">
    <source>
        <dbReference type="SAM" id="SignalP"/>
    </source>
</evidence>
<accession>A0ABX0IN55</accession>
<gene>
    <name evidence="2" type="ORF">FIA58_003065</name>
</gene>
<reference evidence="2" key="1">
    <citation type="submission" date="2019-05" db="EMBL/GenBank/DDBJ databases">
        <authorList>
            <person name="Lianzixin W."/>
        </authorList>
    </citation>
    <scope>NUCLEOTIDE SEQUENCE</scope>
    <source>
        <strain evidence="2">EC11</strain>
    </source>
</reference>
<feature type="signal peptide" evidence="1">
    <location>
        <begin position="1"/>
        <end position="19"/>
    </location>
</feature>
<feature type="chain" id="PRO_5045538990" evidence="1">
    <location>
        <begin position="20"/>
        <end position="178"/>
    </location>
</feature>
<organism evidence="2 3">
    <name type="scientific">Flavobacterium jejuense</name>
    <dbReference type="NCBI Taxonomy" id="1544455"/>
    <lineage>
        <taxon>Bacteria</taxon>
        <taxon>Pseudomonadati</taxon>
        <taxon>Bacteroidota</taxon>
        <taxon>Flavobacteriia</taxon>
        <taxon>Flavobacteriales</taxon>
        <taxon>Flavobacteriaceae</taxon>
        <taxon>Flavobacterium</taxon>
    </lineage>
</organism>
<protein>
    <submittedName>
        <fullName evidence="2">Uncharacterized protein</fullName>
    </submittedName>
</protein>
<reference evidence="2" key="2">
    <citation type="submission" date="2020-02" db="EMBL/GenBank/DDBJ databases">
        <title>Flavobacterium profundi sp. nov., isolated from a deep-sea seamount.</title>
        <authorList>
            <person name="Zhang D.-C."/>
        </authorList>
    </citation>
    <scope>NUCLEOTIDE SEQUENCE</scope>
    <source>
        <strain evidence="2">EC11</strain>
    </source>
</reference>
<name>A0ABX0IN55_9FLAO</name>
<proteinExistence type="predicted"/>
<sequence>MKNLLLSSIFLLATLQITAQNKNVQKETETTTTTIKDSKGKKKIVKTVETKETQDVELAMSEQKGKNIPIKEESKVDVTKTTKVKIDGETKYYDVDLSAYYNSNGNKYQIIQKGNGYSMINPSDAEAGILRKTSNNNYIYRSNDKVSFGYFDNEGNLILETYDYEKDKITMEKYMIEK</sequence>
<evidence type="ECO:0000313" key="2">
    <source>
        <dbReference type="EMBL" id="NHN24646.1"/>
    </source>
</evidence>
<dbReference type="Proteomes" id="UP000817854">
    <property type="component" value="Unassembled WGS sequence"/>
</dbReference>
<keyword evidence="1" id="KW-0732">Signal</keyword>
<dbReference type="RefSeq" id="WP_140959936.1">
    <property type="nucleotide sequence ID" value="NZ_VEVQ02000002.1"/>
</dbReference>
<evidence type="ECO:0000313" key="3">
    <source>
        <dbReference type="Proteomes" id="UP000817854"/>
    </source>
</evidence>
<dbReference type="EMBL" id="VEVQ02000002">
    <property type="protein sequence ID" value="NHN24646.1"/>
    <property type="molecule type" value="Genomic_DNA"/>
</dbReference>